<dbReference type="AlphaFoldDB" id="A0A7Z7ICE2"/>
<protein>
    <submittedName>
        <fullName evidence="1">Uncharacterized protein</fullName>
    </submittedName>
</protein>
<name>A0A7Z7ICE2_9BURK</name>
<dbReference type="Proteomes" id="UP000219522">
    <property type="component" value="Unassembled WGS sequence"/>
</dbReference>
<gene>
    <name evidence="1" type="ORF">SAMN05446927_6568</name>
</gene>
<evidence type="ECO:0000313" key="2">
    <source>
        <dbReference type="Proteomes" id="UP000219522"/>
    </source>
</evidence>
<comment type="caution">
    <text evidence="1">The sequence shown here is derived from an EMBL/GenBank/DDBJ whole genome shotgun (WGS) entry which is preliminary data.</text>
</comment>
<organism evidence="1 2">
    <name type="scientific">Caballeronia arationis</name>
    <dbReference type="NCBI Taxonomy" id="1777142"/>
    <lineage>
        <taxon>Bacteria</taxon>
        <taxon>Pseudomonadati</taxon>
        <taxon>Pseudomonadota</taxon>
        <taxon>Betaproteobacteria</taxon>
        <taxon>Burkholderiales</taxon>
        <taxon>Burkholderiaceae</taxon>
        <taxon>Caballeronia</taxon>
    </lineage>
</organism>
<dbReference type="EMBL" id="OCSU01000003">
    <property type="protein sequence ID" value="SOE87979.1"/>
    <property type="molecule type" value="Genomic_DNA"/>
</dbReference>
<sequence length="213" mass="23865">MHLVLDLGDAVIQFGLVVISGRDLIRDVVHDLADICLDRISDRLYLLLVRGNGLAYIQNEGVGILYIDKDEKTYTPAEVTAYYVMNGGAMPGLESQFPDGSDAVRCTHYAIQIGRRFPSHTQIFGFSNEENPDCEFVTHDAHPGGHDFAILDGRWLVDPWVRLVRGLFDEIAFDLEDPADVALVLKRYGKKENWKHMTGAEETIGWNTTKEAA</sequence>
<accession>A0A7Z7ICE2</accession>
<evidence type="ECO:0000313" key="1">
    <source>
        <dbReference type="EMBL" id="SOE87979.1"/>
    </source>
</evidence>
<reference evidence="1 2" key="1">
    <citation type="submission" date="2017-09" db="EMBL/GenBank/DDBJ databases">
        <authorList>
            <person name="Varghese N."/>
            <person name="Submissions S."/>
        </authorList>
    </citation>
    <scope>NUCLEOTIDE SEQUENCE [LARGE SCALE GENOMIC DNA]</scope>
    <source>
        <strain evidence="1 2">OK806</strain>
    </source>
</reference>
<keyword evidence="2" id="KW-1185">Reference proteome</keyword>
<proteinExistence type="predicted"/>